<feature type="compositionally biased region" description="Basic and acidic residues" evidence="1">
    <location>
        <begin position="1203"/>
        <end position="1218"/>
    </location>
</feature>
<feature type="compositionally biased region" description="Low complexity" evidence="1">
    <location>
        <begin position="25"/>
        <end position="58"/>
    </location>
</feature>
<feature type="compositionally biased region" description="Gly residues" evidence="1">
    <location>
        <begin position="579"/>
        <end position="590"/>
    </location>
</feature>
<dbReference type="GO" id="GO:0005737">
    <property type="term" value="C:cytoplasm"/>
    <property type="evidence" value="ECO:0000266"/>
    <property type="project" value="GeneDB"/>
</dbReference>
<dbReference type="PROSITE" id="PS50096">
    <property type="entry name" value="IQ"/>
    <property type="match status" value="1"/>
</dbReference>
<dbReference type="GeneID" id="5651025"/>
<feature type="compositionally biased region" description="Low complexity" evidence="1">
    <location>
        <begin position="1220"/>
        <end position="1238"/>
    </location>
</feature>
<dbReference type="RefSeq" id="XP_001682503.1">
    <property type="nucleotide sequence ID" value="XM_001682451.1"/>
</dbReference>
<feature type="region of interest" description="Disordered" evidence="1">
    <location>
        <begin position="221"/>
        <end position="364"/>
    </location>
</feature>
<feature type="compositionally biased region" description="Low complexity" evidence="1">
    <location>
        <begin position="767"/>
        <end position="781"/>
    </location>
</feature>
<feature type="region of interest" description="Disordered" evidence="1">
    <location>
        <begin position="664"/>
        <end position="685"/>
    </location>
</feature>
<feature type="region of interest" description="Disordered" evidence="1">
    <location>
        <begin position="1203"/>
        <end position="1238"/>
    </location>
</feature>
<feature type="region of interest" description="Disordered" evidence="1">
    <location>
        <begin position="380"/>
        <end position="496"/>
    </location>
</feature>
<dbReference type="eggNOG" id="ENOG502S4GG">
    <property type="taxonomic scope" value="Eukaryota"/>
</dbReference>
<feature type="compositionally biased region" description="Polar residues" evidence="1">
    <location>
        <begin position="332"/>
        <end position="342"/>
    </location>
</feature>
<accession>Q4QDU5</accession>
<feature type="region of interest" description="Disordered" evidence="1">
    <location>
        <begin position="1394"/>
        <end position="1454"/>
    </location>
</feature>
<feature type="compositionally biased region" description="Pro residues" evidence="1">
    <location>
        <begin position="1439"/>
        <end position="1449"/>
    </location>
</feature>
<dbReference type="KEGG" id="lma:LMJF_18_0970"/>
<evidence type="ECO:0000256" key="1">
    <source>
        <dbReference type="SAM" id="MobiDB-lite"/>
    </source>
</evidence>
<dbReference type="VEuPathDB" id="TriTrypDB:LmjF.18.0970"/>
<dbReference type="Proteomes" id="UP000000542">
    <property type="component" value="Chromosome 18"/>
</dbReference>
<dbReference type="HOGENOM" id="CLU_233092_0_0_1"/>
<feature type="compositionally biased region" description="Pro residues" evidence="1">
    <location>
        <begin position="524"/>
        <end position="533"/>
    </location>
</feature>
<reference evidence="2 3" key="2">
    <citation type="journal article" date="2011" name="Genome Res.">
        <title>Chromosome and gene copy number variation allow major structural change between species and strains of Leishmania.</title>
        <authorList>
            <person name="Rogers M.B."/>
            <person name="Hilley J.D."/>
            <person name="Dickens N.J."/>
            <person name="Wilkes J."/>
            <person name="Bates P.A."/>
            <person name="Depledge D.P."/>
            <person name="Harris D."/>
            <person name="Her Y."/>
            <person name="Herzyk P."/>
            <person name="Imamura H."/>
            <person name="Otto T.D."/>
            <person name="Sanders M."/>
            <person name="Seeger K."/>
            <person name="Dujardin J.C."/>
            <person name="Berriman M."/>
            <person name="Smith D.F."/>
            <person name="Hertz-Fowler C."/>
            <person name="Mottram J.C."/>
        </authorList>
    </citation>
    <scope>NUCLEOTIDE SEQUENCE [LARGE SCALE GENOMIC DNA]</scope>
    <source>
        <strain evidence="3">MHOM/IL/81/Friedlin</strain>
    </source>
</reference>
<feature type="region of interest" description="Disordered" evidence="1">
    <location>
        <begin position="863"/>
        <end position="911"/>
    </location>
</feature>
<feature type="compositionally biased region" description="Low complexity" evidence="1">
    <location>
        <begin position="258"/>
        <end position="278"/>
    </location>
</feature>
<feature type="region of interest" description="Disordered" evidence="1">
    <location>
        <begin position="767"/>
        <end position="822"/>
    </location>
</feature>
<evidence type="ECO:0000313" key="2">
    <source>
        <dbReference type="EMBL" id="CAJ03876.1"/>
    </source>
</evidence>
<reference evidence="2 3" key="1">
    <citation type="journal article" date="2005" name="Science">
        <title>The genome of the kinetoplastid parasite, Leishmania major.</title>
        <authorList>
            <person name="Ivens A.C."/>
            <person name="Peacock C.S."/>
            <person name="Worthey E.A."/>
            <person name="Murphy L."/>
            <person name="Aggarwal G."/>
            <person name="Berriman M."/>
            <person name="Sisk E."/>
            <person name="Rajandream M.A."/>
            <person name="Adlem E."/>
            <person name="Aert R."/>
            <person name="Anupama A."/>
            <person name="Apostolou Z."/>
            <person name="Attipoe P."/>
            <person name="Bason N."/>
            <person name="Bauser C."/>
            <person name="Beck A."/>
            <person name="Beverley S.M."/>
            <person name="Bianchettin G."/>
            <person name="Borzym K."/>
            <person name="Bothe G."/>
            <person name="Bruschi C.V."/>
            <person name="Collins M."/>
            <person name="Cadag E."/>
            <person name="Ciarloni L."/>
            <person name="Clayton C."/>
            <person name="Coulson R.M."/>
            <person name="Cronin A."/>
            <person name="Cruz A.K."/>
            <person name="Davies R.M."/>
            <person name="De Gaudenzi J."/>
            <person name="Dobson D.E."/>
            <person name="Duesterhoeft A."/>
            <person name="Fazelina G."/>
            <person name="Fosker N."/>
            <person name="Frasch A.C."/>
            <person name="Fraser A."/>
            <person name="Fuchs M."/>
            <person name="Gabel C."/>
            <person name="Goble A."/>
            <person name="Goffeau A."/>
            <person name="Harris D."/>
            <person name="Hertz-Fowler C."/>
            <person name="Hilbert H."/>
            <person name="Horn D."/>
            <person name="Huang Y."/>
            <person name="Klages S."/>
            <person name="Knights A."/>
            <person name="Kube M."/>
            <person name="Larke N."/>
            <person name="Litvin L."/>
            <person name="Lord A."/>
            <person name="Louie T."/>
            <person name="Marra M."/>
            <person name="Masuy D."/>
            <person name="Matthews K."/>
            <person name="Michaeli S."/>
            <person name="Mottram J.C."/>
            <person name="Muller-Auer S."/>
            <person name="Munden H."/>
            <person name="Nelson S."/>
            <person name="Norbertczak H."/>
            <person name="Oliver K."/>
            <person name="O'neil S."/>
            <person name="Pentony M."/>
            <person name="Pohl T.M."/>
            <person name="Price C."/>
            <person name="Purnelle B."/>
            <person name="Quail M.A."/>
            <person name="Rabbinowitsch E."/>
            <person name="Reinhardt R."/>
            <person name="Rieger M."/>
            <person name="Rinta J."/>
            <person name="Robben J."/>
            <person name="Robertson L."/>
            <person name="Ruiz J.C."/>
            <person name="Rutter S."/>
            <person name="Saunders D."/>
            <person name="Schafer M."/>
            <person name="Schein J."/>
            <person name="Schwartz D.C."/>
            <person name="Seeger K."/>
            <person name="Seyler A."/>
            <person name="Sharp S."/>
            <person name="Shin H."/>
            <person name="Sivam D."/>
            <person name="Squares R."/>
            <person name="Squares S."/>
            <person name="Tosato V."/>
            <person name="Vogt C."/>
            <person name="Volckaert G."/>
            <person name="Wambutt R."/>
            <person name="Warren T."/>
            <person name="Wedler H."/>
            <person name="Woodward J."/>
            <person name="Zhou S."/>
            <person name="Zimmermann W."/>
            <person name="Smith D.F."/>
            <person name="Blackwell J.M."/>
            <person name="Stuart K.D."/>
            <person name="Barrell B."/>
            <person name="Myler P.J."/>
        </authorList>
    </citation>
    <scope>NUCLEOTIDE SEQUENCE [LARGE SCALE GENOMIC DNA]</scope>
    <source>
        <strain evidence="3">MHOM/IL/81/Friedlin</strain>
    </source>
</reference>
<feature type="compositionally biased region" description="Polar residues" evidence="1">
    <location>
        <begin position="1394"/>
        <end position="1408"/>
    </location>
</feature>
<dbReference type="VEuPathDB" id="TriTrypDB:LMJFC_180016500"/>
<feature type="compositionally biased region" description="Low complexity" evidence="1">
    <location>
        <begin position="143"/>
        <end position="152"/>
    </location>
</feature>
<feature type="region of interest" description="Disordered" evidence="1">
    <location>
        <begin position="1899"/>
        <end position="2020"/>
    </location>
</feature>
<feature type="compositionally biased region" description="Polar residues" evidence="1">
    <location>
        <begin position="672"/>
        <end position="685"/>
    </location>
</feature>
<sequence>MKDEIRKQRVTLPSKRRRHVSVAFSTSKPTPTKSTRSHTSNLKRGSTSTTDTFTPRTKSGSRKHPHSGSATLSGGEPAAQPQSVRRARGASVATTGAPEGIETVDVAPVTRYWSSDCRRIPSASRIGSTLMAAARGRSDRSFSSRSSTATSTHLPISAENLASNSCSVVSRRNEDPSPGSPRASSGPLPAASSTLASSVGGNVAQLCRTPVTAPTPAAPLHAAFTTPHFNGHTRGSGSEPGGAGSKGPPPRHIGSPGSGNLDTDSSSSSFRPSQNPTSAQAATQVPSPLPVIQQRGGEMRRRSSFAPESPAGASRGLDAPGVVSDADPAQPSPASGVSTTNFPLVDTRYMQPPPAPQPPLRALAAAASMPELDVPSVKSVSTACQPLPPPPLVHQRRQPMPALEDSQRGAWTVKGSLAPAGSPLSFGARSPSLMSTSRPSSRSDRRSPRERSDGGHRAVVFWFATTEQEEGAAMTTPQREQQESGDSDFAPQSRQLLGQRDHSISNSMCLISMASAATSMVGELPPPPPPPPAQLSIGRGIKTDGGTPPQQPPRVSVPTSQLLHQLDGSESRVRAPSGVHGGAYVGNGSAGGSVLDASIASSRRSDSASSSWRESTGHIKLFLLSPVKSPPGSLTSSILVPSAAMPGGSEDGAIVADAKGLPSYSDARHSGAASQAQPSHYPSSATSLHSAVVNVQSMDSADGVEEEDTLGLRQAVAPPLLLPARFPASASVSASAATSSSVKVDALDADIDEQADAEPIAVDGAAAAVGGPAQSSESSTPRPSPPPPSMAVKTTQGAGKSDSDKDHTSKPSSGTASGKGKAQIVTTILQAPLLVSSEISAHARLSKAQALSPRQQELAQSFRNRIQVGVRPPRRQRSAHLVTSASRDRRRSSSGGGSTKRRESSLRRTKGQSIQQPVAALSFIAVAVVAVAYAKILRPVHAFRARRHFDEVIAPAAAYRIQCKWRRRLQLRRVEQKTAVQLLVPWMRLRLQRLRRAKDASARLLQRVFRGEVVRSLHRYLYEQIKRNHALDVIRRYVQRWEAQNLYRRLRMQRDERAIVVSQCVQGSLQLFRAEQVEWNAIVQDGAETLQSRPCVSMQDWVEGVAALTGVVLDPRASNRIRSPEASPVVSTSAGSTPTAQLRECLAAFARLEHQVFRSLGIKDDKMASNSDASAPSSTVLPLRPLQPTPAPEMRATKLIQGERKGGSVAAHDDDDHSYTGASTADDGASDSPAPAGSLATEDDLVAAYLQLLCRTEAAERVALERRLLDEHQELLREPLLRCKAICYATAMRVPPLFSPLLLSMPCDSLLLQAARLFKAEREARCEIIQLYESMPLACLRRPMLNPAAKARHSELVRLLNGVDDPWSDAERSERRFYCETAAYKHLASSTSKLEGSNSLSYTPQPSSIPLGADDAPCSRLTGPSHVATRTNGGDSVPPLRPLPRPTPYGTPSGPRVCMRVTPHIHYYAKSLVTASLPAHATLLLPPSNNSAASLAPEGDGAAATDKDDRHANSILASGHRWRSEAQCKTAIPSPHRRPRGPPLPLLRKLLQSPGRVRGGTSRPPFQRVPVAPTHLLENREGASGPWPPLLSTYPNTTHLWLVGIRRPSTEQEGRNAEVGTAGSSQRYTNDVSQDADAGVAPRLPSPAIAEQGRCTTTAHATSAAPAVAAGHFLNRRGLRARGSVTMSSHSSGNVTENTAVSTHEKAVPLLCAGFVECIPTAQPVGTPDPGFIPLTTTVGSTPKMRCSTAAPREPLAPSSMLQELPVCRRQQNDTPISARLGKDTSGDAALLSTPTPDFSSASVASALPIFTTAASTAVEAANHRRAAWRSSDWNLSLLYMPLSVRSEVRDGDGEAGGAEADVELHQGQQQPSTTSATSAAQAPTPLAACRVEAVDFPPTPTLSSSASTVVKKRADGWNRTPLAPQRLRPPTPPPRQCHTTQSAAHMGEAPERSAVRSIVAASPADGAGHPVSHNGPASATSLLSPHTHRPHHWAAVHSDGGKANAMDVKSSGSSSSAANRAMTSTVEALLSPAAPIASAVAAEMQPLSLSQG</sequence>
<dbReference type="InParanoid" id="Q4QDU5"/>
<dbReference type="VEuPathDB" id="TriTrypDB:LMJLV39_180015200"/>
<proteinExistence type="predicted"/>
<feature type="region of interest" description="Disordered" evidence="1">
    <location>
        <begin position="131"/>
        <end position="196"/>
    </location>
</feature>
<feature type="compositionally biased region" description="Low complexity" evidence="1">
    <location>
        <begin position="1869"/>
        <end position="1883"/>
    </location>
</feature>
<gene>
    <name evidence="2" type="ORF">LMJF_18_0970</name>
</gene>
<keyword evidence="3" id="KW-1185">Reference proteome</keyword>
<feature type="region of interest" description="Disordered" evidence="1">
    <location>
        <begin position="520"/>
        <end position="590"/>
    </location>
</feature>
<feature type="compositionally biased region" description="Polar residues" evidence="1">
    <location>
        <begin position="1168"/>
        <end position="1180"/>
    </location>
</feature>
<feature type="compositionally biased region" description="Low complexity" evidence="1">
    <location>
        <begin position="429"/>
        <end position="440"/>
    </location>
</feature>
<dbReference type="OMA" id="ESMPLAC"/>
<feature type="region of interest" description="Disordered" evidence="1">
    <location>
        <begin position="1"/>
        <end position="96"/>
    </location>
</feature>
<dbReference type="VEuPathDB" id="TriTrypDB:LMJSD75_180015100"/>
<dbReference type="EMBL" id="FR796414">
    <property type="protein sequence ID" value="CAJ03876.1"/>
    <property type="molecule type" value="Genomic_DNA"/>
</dbReference>
<name>Q4QDU5_LEIMA</name>
<feature type="compositionally biased region" description="Polar residues" evidence="1">
    <location>
        <begin position="1622"/>
        <end position="1633"/>
    </location>
</feature>
<feature type="region of interest" description="Disordered" evidence="1">
    <location>
        <begin position="1608"/>
        <end position="1644"/>
    </location>
</feature>
<protein>
    <submittedName>
        <fullName evidence="2">Uncharacterized protein</fullName>
    </submittedName>
</protein>
<feature type="compositionally biased region" description="Basic and acidic residues" evidence="1">
    <location>
        <begin position="441"/>
        <end position="456"/>
    </location>
</feature>
<evidence type="ECO:0000313" key="3">
    <source>
        <dbReference type="Proteomes" id="UP000000542"/>
    </source>
</evidence>
<feature type="compositionally biased region" description="Polar residues" evidence="1">
    <location>
        <begin position="1976"/>
        <end position="1985"/>
    </location>
</feature>
<feature type="region of interest" description="Disordered" evidence="1">
    <location>
        <begin position="1166"/>
        <end position="1190"/>
    </location>
</feature>
<organism evidence="2 3">
    <name type="scientific">Leishmania major</name>
    <dbReference type="NCBI Taxonomy" id="5664"/>
    <lineage>
        <taxon>Eukaryota</taxon>
        <taxon>Discoba</taxon>
        <taxon>Euglenozoa</taxon>
        <taxon>Kinetoplastea</taxon>
        <taxon>Metakinetoplastina</taxon>
        <taxon>Trypanosomatida</taxon>
        <taxon>Trypanosomatidae</taxon>
        <taxon>Leishmaniinae</taxon>
        <taxon>Leishmania</taxon>
    </lineage>
</organism>
<feature type="compositionally biased region" description="Low complexity" evidence="1">
    <location>
        <begin position="176"/>
        <end position="196"/>
    </location>
</feature>
<feature type="region of interest" description="Disordered" evidence="1">
    <location>
        <begin position="1778"/>
        <end position="1798"/>
    </location>
</feature>
<feature type="region of interest" description="Disordered" evidence="1">
    <location>
        <begin position="1849"/>
        <end position="1883"/>
    </location>
</feature>
<feature type="compositionally biased region" description="Polar residues" evidence="1">
    <location>
        <begin position="160"/>
        <end position="170"/>
    </location>
</feature>